<sequence>MSEIGLRTSWNRLVALVNEQAASLQRTAFSNVVREAGDLSAGIFDKQGRMLAQAVTGTPGHINTMAQAVADMLEDVPVGSLEKGDVLLTNNPWAVSGHRHDITVVTPVFQSGSGDGAPVAYFASTCHAADIGGRGLTTEGRDVFEEGLGLPWVKFHRKGEPDPTIEAIIRENVRVPEVVLGDLRAQVTGGEVATRRLESLDLDVNDLADEILGRSEAAVREAIKQVPDGSYSHEVWLDGFEEPLPIRCTVTVSGDELTCDFAGTAPAQARGINVVLNYTAAYAIYAVTCAVAADIPHNAGSFRPIHVTAPEGCLLNAVPPQPVAARHIIGHFATPAVMGALGQAIPLPAEGATGLWGVNIQGTERPWAQTFFLSGGMGAGPEWDGLDATAFPSGVQAVPVEVIEATTTVRILEKSLIEDSGGAGTHTGGRGQRVRLTVDEPAHVSVMAERTRAGAPGVGGGEAGRPGRVVLEGSELKPKAAFGMGVGEVLVLELPGGGGFGARGENKSFLRG</sequence>
<feature type="domain" description="Hydantoinase B/oxoprolinase" evidence="1">
    <location>
        <begin position="5"/>
        <end position="502"/>
    </location>
</feature>
<reference evidence="2 3" key="1">
    <citation type="submission" date="2024-08" db="EMBL/GenBank/DDBJ databases">
        <title>Whole-genome sequencing of halo(alkali)philic microorganisms from hypersaline lakes.</title>
        <authorList>
            <person name="Sorokin D.Y."/>
            <person name="Merkel A.Y."/>
            <person name="Messina E."/>
            <person name="Yakimov M."/>
        </authorList>
    </citation>
    <scope>NUCLEOTIDE SEQUENCE [LARGE SCALE GENOMIC DNA]</scope>
    <source>
        <strain evidence="2 3">Cl-TMA</strain>
    </source>
</reference>
<evidence type="ECO:0000313" key="2">
    <source>
        <dbReference type="EMBL" id="MFA9461953.1"/>
    </source>
</evidence>
<dbReference type="RefSeq" id="WP_373656740.1">
    <property type="nucleotide sequence ID" value="NZ_JBGUAW010000009.1"/>
</dbReference>
<dbReference type="EMBL" id="JBGUAW010000009">
    <property type="protein sequence ID" value="MFA9461953.1"/>
    <property type="molecule type" value="Genomic_DNA"/>
</dbReference>
<organism evidence="2 3">
    <name type="scientific">Thiohalorhabdus methylotrophus</name>
    <dbReference type="NCBI Taxonomy" id="3242694"/>
    <lineage>
        <taxon>Bacteria</taxon>
        <taxon>Pseudomonadati</taxon>
        <taxon>Pseudomonadota</taxon>
        <taxon>Gammaproteobacteria</taxon>
        <taxon>Thiohalorhabdales</taxon>
        <taxon>Thiohalorhabdaceae</taxon>
        <taxon>Thiohalorhabdus</taxon>
    </lineage>
</organism>
<evidence type="ECO:0000313" key="3">
    <source>
        <dbReference type="Proteomes" id="UP001575181"/>
    </source>
</evidence>
<dbReference type="PANTHER" id="PTHR11365">
    <property type="entry name" value="5-OXOPROLINASE RELATED"/>
    <property type="match status" value="1"/>
</dbReference>
<proteinExistence type="predicted"/>
<dbReference type="PANTHER" id="PTHR11365:SF23">
    <property type="entry name" value="HYPOTHETICAL 5-OXOPROLINASE (EUROFUNG)-RELATED"/>
    <property type="match status" value="1"/>
</dbReference>
<accession>A0ABV4TX94</accession>
<dbReference type="Pfam" id="PF02538">
    <property type="entry name" value="Hydantoinase_B"/>
    <property type="match status" value="1"/>
</dbReference>
<dbReference type="InterPro" id="IPR003692">
    <property type="entry name" value="Hydantoinase_B"/>
</dbReference>
<dbReference type="Proteomes" id="UP001575181">
    <property type="component" value="Unassembled WGS sequence"/>
</dbReference>
<name>A0ABV4TX94_9GAMM</name>
<protein>
    <submittedName>
        <fullName evidence="2">Hydantoinase B/oxoprolinase family protein</fullName>
    </submittedName>
</protein>
<gene>
    <name evidence="2" type="ORF">ACERLL_14100</name>
</gene>
<keyword evidence="3" id="KW-1185">Reference proteome</keyword>
<dbReference type="InterPro" id="IPR045079">
    <property type="entry name" value="Oxoprolinase-like"/>
</dbReference>
<evidence type="ECO:0000259" key="1">
    <source>
        <dbReference type="Pfam" id="PF02538"/>
    </source>
</evidence>
<comment type="caution">
    <text evidence="2">The sequence shown here is derived from an EMBL/GenBank/DDBJ whole genome shotgun (WGS) entry which is preliminary data.</text>
</comment>